<name>A0A178A0V3_9BACI</name>
<keyword evidence="4" id="KW-1185">Reference proteome</keyword>
<dbReference type="Gene3D" id="2.30.130.110">
    <property type="match status" value="1"/>
</dbReference>
<dbReference type="Proteomes" id="UP000077881">
    <property type="component" value="Unassembled WGS sequence"/>
</dbReference>
<dbReference type="GO" id="GO:0016829">
    <property type="term" value="F:lyase activity"/>
    <property type="evidence" value="ECO:0007669"/>
    <property type="project" value="UniProtKB-KW"/>
</dbReference>
<organism evidence="3 4">
    <name type="scientific">Lederbergia galactosidilytica</name>
    <dbReference type="NCBI Taxonomy" id="217031"/>
    <lineage>
        <taxon>Bacteria</taxon>
        <taxon>Bacillati</taxon>
        <taxon>Bacillota</taxon>
        <taxon>Bacilli</taxon>
        <taxon>Bacillales</taxon>
        <taxon>Bacillaceae</taxon>
        <taxon>Lederbergia</taxon>
    </lineage>
</organism>
<dbReference type="PANTHER" id="PTHR30536">
    <property type="entry name" value="ALTRONATE/GALACTARATE DEHYDRATASE"/>
    <property type="match status" value="1"/>
</dbReference>
<dbReference type="EMBL" id="LDJR01000029">
    <property type="protein sequence ID" value="OAK73807.1"/>
    <property type="molecule type" value="Genomic_DNA"/>
</dbReference>
<dbReference type="InterPro" id="IPR013974">
    <property type="entry name" value="SAF"/>
</dbReference>
<evidence type="ECO:0000313" key="3">
    <source>
        <dbReference type="EMBL" id="OAK73807.1"/>
    </source>
</evidence>
<dbReference type="RefSeq" id="WP_057983360.1">
    <property type="nucleotide sequence ID" value="NZ_JAGGKH010000015.1"/>
</dbReference>
<reference evidence="3 4" key="1">
    <citation type="submission" date="2015-05" db="EMBL/GenBank/DDBJ databases">
        <title>Comparison of genome.</title>
        <authorList>
            <person name="Zheng Z."/>
            <person name="Sun M."/>
        </authorList>
    </citation>
    <scope>NUCLEOTIDE SEQUENCE [LARGE SCALE GENOMIC DNA]</scope>
    <source>
        <strain evidence="3 4">G25-74</strain>
    </source>
</reference>
<dbReference type="OrthoDB" id="9804574at2"/>
<dbReference type="InterPro" id="IPR044144">
    <property type="entry name" value="SAF_UxaA/GarD"/>
</dbReference>
<dbReference type="CDD" id="cd11613">
    <property type="entry name" value="SAF_AH_GD"/>
    <property type="match status" value="1"/>
</dbReference>
<evidence type="ECO:0000259" key="2">
    <source>
        <dbReference type="SMART" id="SM00858"/>
    </source>
</evidence>
<evidence type="ECO:0000313" key="4">
    <source>
        <dbReference type="Proteomes" id="UP000077881"/>
    </source>
</evidence>
<dbReference type="Pfam" id="PF08666">
    <property type="entry name" value="SAF"/>
    <property type="match status" value="1"/>
</dbReference>
<evidence type="ECO:0000256" key="1">
    <source>
        <dbReference type="ARBA" id="ARBA00023239"/>
    </source>
</evidence>
<dbReference type="GO" id="GO:0019698">
    <property type="term" value="P:D-galacturonate catabolic process"/>
    <property type="evidence" value="ECO:0007669"/>
    <property type="project" value="TreeGrafter"/>
</dbReference>
<dbReference type="InterPro" id="IPR052172">
    <property type="entry name" value="UxaA_altronate/galactarate_dh"/>
</dbReference>
<protein>
    <recommendedName>
        <fullName evidence="2">SAF domain-containing protein</fullName>
    </recommendedName>
</protein>
<dbReference type="AlphaFoldDB" id="A0A178A0V3"/>
<keyword evidence="1" id="KW-0456">Lyase</keyword>
<comment type="caution">
    <text evidence="3">The sequence shown here is derived from an EMBL/GenBank/DDBJ whole genome shotgun (WGS) entry which is preliminary data.</text>
</comment>
<proteinExistence type="predicted"/>
<accession>A0A178A0V3</accession>
<gene>
    <name evidence="3" type="ORF">ABB05_06450</name>
</gene>
<dbReference type="STRING" id="217031.ABB05_06450"/>
<dbReference type="PANTHER" id="PTHR30536:SF5">
    <property type="entry name" value="ALTRONATE DEHYDRATASE"/>
    <property type="match status" value="1"/>
</dbReference>
<dbReference type="SMART" id="SM00858">
    <property type="entry name" value="SAF"/>
    <property type="match status" value="1"/>
</dbReference>
<feature type="domain" description="SAF" evidence="2">
    <location>
        <begin position="18"/>
        <end position="93"/>
    </location>
</feature>
<sequence length="112" mass="12444">MEKTFHSGISCIVMDDKDNVATLLKDMKKGEILSYIQKEKEQQIELKNDVDFGHKVAILPIAKGQEVIKYGEVIGAATLSIPVGEHVHVHNIEGIRGRGDKRVGEEQEHANV</sequence>
<dbReference type="PATRIC" id="fig|217031.6.peg.1397"/>